<gene>
    <name evidence="1" type="ORF">Ocin01_19505</name>
</gene>
<evidence type="ECO:0000313" key="1">
    <source>
        <dbReference type="EMBL" id="ODM87178.1"/>
    </source>
</evidence>
<reference evidence="1 2" key="1">
    <citation type="journal article" date="2016" name="Genome Biol. Evol.">
        <title>Gene Family Evolution Reflects Adaptation to Soil Environmental Stressors in the Genome of the Collembolan Orchesella cincta.</title>
        <authorList>
            <person name="Faddeeva-Vakhrusheva A."/>
            <person name="Derks M.F."/>
            <person name="Anvar S.Y."/>
            <person name="Agamennone V."/>
            <person name="Suring W."/>
            <person name="Smit S."/>
            <person name="van Straalen N.M."/>
            <person name="Roelofs D."/>
        </authorList>
    </citation>
    <scope>NUCLEOTIDE SEQUENCE [LARGE SCALE GENOMIC DNA]</scope>
    <source>
        <tissue evidence="1">Mixed pool</tissue>
    </source>
</reference>
<evidence type="ECO:0000313" key="2">
    <source>
        <dbReference type="Proteomes" id="UP000094527"/>
    </source>
</evidence>
<dbReference type="EMBL" id="LJIJ01005956">
    <property type="protein sequence ID" value="ODM87178.1"/>
    <property type="molecule type" value="Genomic_DNA"/>
</dbReference>
<comment type="caution">
    <text evidence="1">The sequence shown here is derived from an EMBL/GenBank/DDBJ whole genome shotgun (WGS) entry which is preliminary data.</text>
</comment>
<organism evidence="1 2">
    <name type="scientific">Orchesella cincta</name>
    <name type="common">Springtail</name>
    <name type="synonym">Podura cincta</name>
    <dbReference type="NCBI Taxonomy" id="48709"/>
    <lineage>
        <taxon>Eukaryota</taxon>
        <taxon>Metazoa</taxon>
        <taxon>Ecdysozoa</taxon>
        <taxon>Arthropoda</taxon>
        <taxon>Hexapoda</taxon>
        <taxon>Collembola</taxon>
        <taxon>Entomobryomorpha</taxon>
        <taxon>Entomobryoidea</taxon>
        <taxon>Orchesellidae</taxon>
        <taxon>Orchesellinae</taxon>
        <taxon>Orchesella</taxon>
    </lineage>
</organism>
<name>A0A1D2M2I2_ORCCI</name>
<protein>
    <submittedName>
        <fullName evidence="1">Uncharacterized protein</fullName>
    </submittedName>
</protein>
<dbReference type="AlphaFoldDB" id="A0A1D2M2I2"/>
<keyword evidence="2" id="KW-1185">Reference proteome</keyword>
<proteinExistence type="predicted"/>
<sequence>MPSTIHSRSVVLMRVGGIKDIRVY</sequence>
<accession>A0A1D2M2I2</accession>
<dbReference type="Proteomes" id="UP000094527">
    <property type="component" value="Unassembled WGS sequence"/>
</dbReference>